<dbReference type="InterPro" id="IPR007964">
    <property type="entry name" value="MIC19/MIC25"/>
</dbReference>
<feature type="transmembrane region" description="Helical" evidence="17">
    <location>
        <begin position="154"/>
        <end position="175"/>
    </location>
</feature>
<dbReference type="GO" id="GO:0005789">
    <property type="term" value="C:endoplasmic reticulum membrane"/>
    <property type="evidence" value="ECO:0007669"/>
    <property type="project" value="TreeGrafter"/>
</dbReference>
<evidence type="ECO:0000256" key="9">
    <source>
        <dbReference type="ARBA" id="ARBA00023128"/>
    </source>
</evidence>
<evidence type="ECO:0000256" key="5">
    <source>
        <dbReference type="ARBA" id="ARBA00022692"/>
    </source>
</evidence>
<feature type="region of interest" description="Disordered" evidence="16">
    <location>
        <begin position="465"/>
        <end position="616"/>
    </location>
</feature>
<dbReference type="Proteomes" id="UP000694680">
    <property type="component" value="Chromosome 6"/>
</dbReference>
<feature type="region of interest" description="Disordered" evidence="16">
    <location>
        <begin position="697"/>
        <end position="719"/>
    </location>
</feature>
<feature type="compositionally biased region" description="Pro residues" evidence="16">
    <location>
        <begin position="270"/>
        <end position="291"/>
    </location>
</feature>
<comment type="subcellular location">
    <subcellularLocation>
        <location evidence="1">Endomembrane system</location>
        <topology evidence="1">Multi-pass membrane protein</topology>
    </subcellularLocation>
    <subcellularLocation>
        <location evidence="13">Mitochondrion inner membrane</location>
        <topology evidence="13">Lipid-anchor</topology>
    </subcellularLocation>
</comment>
<dbReference type="PROSITE" id="PS51808">
    <property type="entry name" value="CHCH"/>
    <property type="match status" value="1"/>
</dbReference>
<keyword evidence="5 17" id="KW-0812">Transmembrane</keyword>
<feature type="compositionally biased region" description="Low complexity" evidence="16">
    <location>
        <begin position="600"/>
        <end position="616"/>
    </location>
</feature>
<keyword evidence="7" id="KW-0999">Mitochondrion inner membrane</keyword>
<dbReference type="Pfam" id="PF08449">
    <property type="entry name" value="UAA"/>
    <property type="match status" value="1"/>
</dbReference>
<keyword evidence="4" id="KW-0762">Sugar transport</keyword>
<gene>
    <name evidence="18" type="primary">slc35b4</name>
</gene>
<feature type="coiled-coil region" evidence="15">
    <location>
        <begin position="985"/>
        <end position="1019"/>
    </location>
</feature>
<evidence type="ECO:0000313" key="19">
    <source>
        <dbReference type="Proteomes" id="UP000694680"/>
    </source>
</evidence>
<feature type="transmembrane region" description="Helical" evidence="17">
    <location>
        <begin position="196"/>
        <end position="216"/>
    </location>
</feature>
<keyword evidence="19" id="KW-1185">Reference proteome</keyword>
<accession>A0A8C5GMN0</accession>
<evidence type="ECO:0000256" key="12">
    <source>
        <dbReference type="ARBA" id="ARBA00023288"/>
    </source>
</evidence>
<reference evidence="18" key="3">
    <citation type="submission" date="2025-09" db="UniProtKB">
        <authorList>
            <consortium name="Ensembl"/>
        </authorList>
    </citation>
    <scope>IDENTIFICATION</scope>
</reference>
<reference evidence="18" key="1">
    <citation type="submission" date="2020-06" db="EMBL/GenBank/DDBJ databases">
        <authorList>
            <consortium name="Wellcome Sanger Institute Data Sharing"/>
        </authorList>
    </citation>
    <scope>NUCLEOTIDE SEQUENCE [LARGE SCALE GENOMIC DNA]</scope>
</reference>
<dbReference type="Pfam" id="PF05300">
    <property type="entry name" value="MIC19_MIC25"/>
    <property type="match status" value="1"/>
</dbReference>
<evidence type="ECO:0000256" key="10">
    <source>
        <dbReference type="ARBA" id="ARBA00023136"/>
    </source>
</evidence>
<dbReference type="InterPro" id="IPR013657">
    <property type="entry name" value="SCL35B1-4/HUT1"/>
</dbReference>
<feature type="compositionally biased region" description="Pro residues" evidence="16">
    <location>
        <begin position="329"/>
        <end position="346"/>
    </location>
</feature>
<keyword evidence="8 17" id="KW-1133">Transmembrane helix</keyword>
<keyword evidence="3" id="KW-0813">Transport</keyword>
<organism evidence="18 19">
    <name type="scientific">Gouania willdenowi</name>
    <name type="common">Blunt-snouted clingfish</name>
    <name type="synonym">Lepadogaster willdenowi</name>
    <dbReference type="NCBI Taxonomy" id="441366"/>
    <lineage>
        <taxon>Eukaryota</taxon>
        <taxon>Metazoa</taxon>
        <taxon>Chordata</taxon>
        <taxon>Craniata</taxon>
        <taxon>Vertebrata</taxon>
        <taxon>Euteleostomi</taxon>
        <taxon>Actinopterygii</taxon>
        <taxon>Neopterygii</taxon>
        <taxon>Teleostei</taxon>
        <taxon>Neoteleostei</taxon>
        <taxon>Acanthomorphata</taxon>
        <taxon>Ovalentaria</taxon>
        <taxon>Blenniimorphae</taxon>
        <taxon>Blenniiformes</taxon>
        <taxon>Gobiesocoidei</taxon>
        <taxon>Gobiesocidae</taxon>
        <taxon>Gobiesocinae</taxon>
        <taxon>Gouania</taxon>
    </lineage>
</organism>
<dbReference type="AlphaFoldDB" id="A0A8C5GMN0"/>
<evidence type="ECO:0000256" key="14">
    <source>
        <dbReference type="ARBA" id="ARBA00041931"/>
    </source>
</evidence>
<evidence type="ECO:0000256" key="17">
    <source>
        <dbReference type="SAM" id="Phobius"/>
    </source>
</evidence>
<feature type="compositionally biased region" description="Low complexity" evidence="16">
    <location>
        <begin position="708"/>
        <end position="719"/>
    </location>
</feature>
<evidence type="ECO:0000313" key="18">
    <source>
        <dbReference type="Ensembl" id="ENSGWIP00000032674.1"/>
    </source>
</evidence>
<reference evidence="18" key="2">
    <citation type="submission" date="2025-08" db="UniProtKB">
        <authorList>
            <consortium name="Ensembl"/>
        </authorList>
    </citation>
    <scope>IDENTIFICATION</scope>
</reference>
<feature type="compositionally biased region" description="Low complexity" evidence="16">
    <location>
        <begin position="544"/>
        <end position="564"/>
    </location>
</feature>
<dbReference type="GO" id="GO:0005462">
    <property type="term" value="F:UDP-N-acetylglucosamine transmembrane transporter activity"/>
    <property type="evidence" value="ECO:0007669"/>
    <property type="project" value="TreeGrafter"/>
</dbReference>
<feature type="compositionally biased region" description="Polar residues" evidence="16">
    <location>
        <begin position="310"/>
        <end position="322"/>
    </location>
</feature>
<dbReference type="GO" id="GO:0061617">
    <property type="term" value="C:MICOS complex"/>
    <property type="evidence" value="ECO:0007669"/>
    <property type="project" value="InterPro"/>
</dbReference>
<evidence type="ECO:0000256" key="4">
    <source>
        <dbReference type="ARBA" id="ARBA00022597"/>
    </source>
</evidence>
<evidence type="ECO:0000256" key="6">
    <source>
        <dbReference type="ARBA" id="ARBA00022707"/>
    </source>
</evidence>
<evidence type="ECO:0000256" key="7">
    <source>
        <dbReference type="ARBA" id="ARBA00022792"/>
    </source>
</evidence>
<evidence type="ECO:0000256" key="15">
    <source>
        <dbReference type="SAM" id="Coils"/>
    </source>
</evidence>
<evidence type="ECO:0000256" key="3">
    <source>
        <dbReference type="ARBA" id="ARBA00022448"/>
    </source>
</evidence>
<dbReference type="GO" id="GO:0005464">
    <property type="term" value="F:UDP-xylose transmembrane transporter activity"/>
    <property type="evidence" value="ECO:0007669"/>
    <property type="project" value="TreeGrafter"/>
</dbReference>
<protein>
    <recommendedName>
        <fullName evidence="14">Solute carrier family 35 member B4</fullName>
    </recommendedName>
</protein>
<comment type="similarity">
    <text evidence="2">Belongs to the nucleotide-sugar transporter family. SLC35B subfamily.</text>
</comment>
<keyword evidence="11" id="KW-1015">Disulfide bond</keyword>
<evidence type="ECO:0000256" key="11">
    <source>
        <dbReference type="ARBA" id="ARBA00023157"/>
    </source>
</evidence>
<feature type="transmembrane region" description="Helical" evidence="17">
    <location>
        <begin position="37"/>
        <end position="54"/>
    </location>
</feature>
<feature type="transmembrane region" description="Helical" evidence="17">
    <location>
        <begin position="121"/>
        <end position="139"/>
    </location>
</feature>
<keyword evidence="12" id="KW-0449">Lipoprotein</keyword>
<evidence type="ECO:0000256" key="8">
    <source>
        <dbReference type="ARBA" id="ARBA00022989"/>
    </source>
</evidence>
<dbReference type="PANTHER" id="PTHR10778:SF4">
    <property type="entry name" value="NUCLEOTIDE SUGAR TRANSPORTER SLC35B4"/>
    <property type="match status" value="1"/>
</dbReference>
<dbReference type="Ensembl" id="ENSGWIT00000035564.1">
    <property type="protein sequence ID" value="ENSGWIP00000032674.1"/>
    <property type="gene ID" value="ENSGWIG00000016802.1"/>
</dbReference>
<evidence type="ECO:0000256" key="1">
    <source>
        <dbReference type="ARBA" id="ARBA00004127"/>
    </source>
</evidence>
<dbReference type="PANTHER" id="PTHR10778">
    <property type="entry name" value="SOLUTE CARRIER FAMILY 35 MEMBER B"/>
    <property type="match status" value="1"/>
</dbReference>
<evidence type="ECO:0000256" key="16">
    <source>
        <dbReference type="SAM" id="MobiDB-lite"/>
    </source>
</evidence>
<evidence type="ECO:0000256" key="13">
    <source>
        <dbReference type="ARBA" id="ARBA00034476"/>
    </source>
</evidence>
<proteinExistence type="inferred from homology"/>
<name>A0A8C5GMN0_GOUWI</name>
<keyword evidence="9" id="KW-0496">Mitochondrion</keyword>
<feature type="transmembrane region" description="Helical" evidence="17">
    <location>
        <begin position="66"/>
        <end position="88"/>
    </location>
</feature>
<keyword evidence="10 17" id="KW-0472">Membrane</keyword>
<feature type="transmembrane region" description="Helical" evidence="17">
    <location>
        <begin position="94"/>
        <end position="112"/>
    </location>
</feature>
<feature type="region of interest" description="Disordered" evidence="16">
    <location>
        <begin position="256"/>
        <end position="393"/>
    </location>
</feature>
<keyword evidence="6" id="KW-0519">Myristate</keyword>
<sequence>MGPGVAIALVFVGCCSNVVFLELLVREFPGCGNIVTFAQFLFIALEGFFFEARLGRKKAAIPVSNYFIMVIMFFTVSVINNSALNYSIAMPLHMIFRSGSLIANMILGIIILKKRYSRSKYLSIALVSAGIFLCTFMSAKQVNVSNEGSEEPGLYPFLCWLIGIAMLTFALLVSARMGIFQEVLYKEYGKHPKEALFYNVSCINNVALTITVTSVIPTHHSTACLCPASCCSPKTSTTIPSSSVRALSDKVIHRMKQTSTQGRPLHTPEPQTPASPPPTTAPPLQEPPSVDPTPTVKLLPPPPVKFHSLPPSSTEPQASCQSEAFVPTQPSPSPPVQLEPLTPPAVEPTVLLPTESSTPPATEDLPTPPEAQLSILQSSPPSEALSDPPSPPCELQTPILACSAPSLEPLEPIAALPPLLEPVNVPATVESTYIEAVTPPTIVEPTPVEAVTPPTFVEATPIEAVTPPTPVEPTPIETVTPPTPVEPTPIEAVTPPTPVEPTPIEAVTPPTPVEPTPNEAVTPPTPVEPTPIETVTPPTPVGPTPIETVTPPTHVEPTPIETVTPPTPVEPTPIEAVTPPTPVEPTPIEAVTPPTPVEPTPIETVTPPTPVEVETPSPLTEWAAPPFAVVDVLALESPAVESIPPCEDLPPPPSSHVEQVSFTQPAMEPMLLTSIECSTSPAAEDLTTPPIAQLSIDPAPLPSPAEPLPLSEPSSPPCELETPTLVFDAPSLESHEPITALPPPLEPVVAPPSTFEVTPIEAVTPPTPAEVKAPSSHVELTAPPTAVEDMPAFQSLPVDSTPPPPLLHEPIALPAPTPDLTSEEKPPPCEYVELAVELTEAPKGANQLELPPGAPAVPEGPAVETLSAPVVEHEAAIVVTGSTPAAEEQLLSPEAVEKKLRQEIKEEMQRSLEDTINQRRLELQRQLEEIRLDAHAQAQAAAQALVEDQVKKTLQAEKSVHTQKLTEAITKERLKTEDQKLMVQLYRMELKAHQLEEKEKELKKRNNLHKEHVAKLEAKCTEFYRVSAESFQKGKEETHSRFARFNIQPLCGELQSQILKCYQENTGQSLSCSGIASAYMQCVDNAKKNKLSTGG</sequence>
<evidence type="ECO:0000256" key="2">
    <source>
        <dbReference type="ARBA" id="ARBA00010694"/>
    </source>
</evidence>
<dbReference type="GO" id="GO:0000139">
    <property type="term" value="C:Golgi membrane"/>
    <property type="evidence" value="ECO:0007669"/>
    <property type="project" value="TreeGrafter"/>
</dbReference>
<keyword evidence="15" id="KW-0175">Coiled coil</keyword>